<protein>
    <recommendedName>
        <fullName evidence="2">phosphoglycerate mutase (2,3-diphosphoglycerate-dependent)</fullName>
        <ecNumber evidence="2">5.4.2.11</ecNumber>
    </recommendedName>
</protein>
<dbReference type="Pfam" id="PF00300">
    <property type="entry name" value="His_Phos_1"/>
    <property type="match status" value="1"/>
</dbReference>
<gene>
    <name evidence="5" type="ORF">ACFSUL_15450</name>
</gene>
<dbReference type="EMBL" id="JBHUMF010000031">
    <property type="protein sequence ID" value="MFD2682134.1"/>
    <property type="molecule type" value="Genomic_DNA"/>
</dbReference>
<comment type="similarity">
    <text evidence="1">Belongs to the phosphoglycerate mutase family. BPG-dependent PGAM subfamily.</text>
</comment>
<dbReference type="PANTHER" id="PTHR11931">
    <property type="entry name" value="PHOSPHOGLYCERATE MUTASE"/>
    <property type="match status" value="1"/>
</dbReference>
<keyword evidence="3" id="KW-0324">Glycolysis</keyword>
<accession>A0ABW5RVY7</accession>
<proteinExistence type="inferred from homology"/>
<dbReference type="Proteomes" id="UP001597506">
    <property type="component" value="Unassembled WGS sequence"/>
</dbReference>
<evidence type="ECO:0000256" key="3">
    <source>
        <dbReference type="ARBA" id="ARBA00023152"/>
    </source>
</evidence>
<dbReference type="CDD" id="cd07067">
    <property type="entry name" value="HP_PGM_like"/>
    <property type="match status" value="1"/>
</dbReference>
<dbReference type="SUPFAM" id="SSF53254">
    <property type="entry name" value="Phosphoglycerate mutase-like"/>
    <property type="match status" value="1"/>
</dbReference>
<evidence type="ECO:0000256" key="1">
    <source>
        <dbReference type="ARBA" id="ARBA00006717"/>
    </source>
</evidence>
<dbReference type="InterPro" id="IPR029033">
    <property type="entry name" value="His_PPase_superfam"/>
</dbReference>
<keyword evidence="4" id="KW-0413">Isomerase</keyword>
<sequence length="202" mass="23798">MYSLDDSLVVAILRHGLTFENQQKKYIGWSDPSLSNIGREELRKIKENYNMDYDFVLCSDLKRSVETATILFPSTKIVTCTLWREMHFGDWEGMGYEELKDDLHYRKWVNDPYLSPPQGESLGLLEKRMETAWKELRSLVKEQQAKRVAVITHGGAIRTLLSNVVPLNQRKSFWEWDIPYGKGYELTWKSRKDWEEEKPCTL</sequence>
<evidence type="ECO:0000256" key="4">
    <source>
        <dbReference type="ARBA" id="ARBA00023235"/>
    </source>
</evidence>
<dbReference type="EC" id="5.4.2.11" evidence="2"/>
<evidence type="ECO:0000313" key="5">
    <source>
        <dbReference type="EMBL" id="MFD2682134.1"/>
    </source>
</evidence>
<evidence type="ECO:0000313" key="6">
    <source>
        <dbReference type="Proteomes" id="UP001597506"/>
    </source>
</evidence>
<dbReference type="PIRSF" id="PIRSF000709">
    <property type="entry name" value="6PFK_2-Ptase"/>
    <property type="match status" value="1"/>
</dbReference>
<evidence type="ECO:0000256" key="2">
    <source>
        <dbReference type="ARBA" id="ARBA00012028"/>
    </source>
</evidence>
<organism evidence="5 6">
    <name type="scientific">Bacillus seohaeanensis</name>
    <dbReference type="NCBI Taxonomy" id="284580"/>
    <lineage>
        <taxon>Bacteria</taxon>
        <taxon>Bacillati</taxon>
        <taxon>Bacillota</taxon>
        <taxon>Bacilli</taxon>
        <taxon>Bacillales</taxon>
        <taxon>Bacillaceae</taxon>
        <taxon>Bacillus</taxon>
    </lineage>
</organism>
<dbReference type="SMART" id="SM00855">
    <property type="entry name" value="PGAM"/>
    <property type="match status" value="1"/>
</dbReference>
<reference evidence="6" key="1">
    <citation type="journal article" date="2019" name="Int. J. Syst. Evol. Microbiol.">
        <title>The Global Catalogue of Microorganisms (GCM) 10K type strain sequencing project: providing services to taxonomists for standard genome sequencing and annotation.</title>
        <authorList>
            <consortium name="The Broad Institute Genomics Platform"/>
            <consortium name="The Broad Institute Genome Sequencing Center for Infectious Disease"/>
            <person name="Wu L."/>
            <person name="Ma J."/>
        </authorList>
    </citation>
    <scope>NUCLEOTIDE SEQUENCE [LARGE SCALE GENOMIC DNA]</scope>
    <source>
        <strain evidence="6">KCTC 3913</strain>
    </source>
</reference>
<dbReference type="InterPro" id="IPR013078">
    <property type="entry name" value="His_Pase_superF_clade-1"/>
</dbReference>
<dbReference type="Gene3D" id="3.40.50.1240">
    <property type="entry name" value="Phosphoglycerate mutase-like"/>
    <property type="match status" value="1"/>
</dbReference>
<keyword evidence="6" id="KW-1185">Reference proteome</keyword>
<dbReference type="InterPro" id="IPR005952">
    <property type="entry name" value="Phosphogly_mut1"/>
</dbReference>
<dbReference type="RefSeq" id="WP_377936846.1">
    <property type="nucleotide sequence ID" value="NZ_JBHUMF010000031.1"/>
</dbReference>
<comment type="caution">
    <text evidence="5">The sequence shown here is derived from an EMBL/GenBank/DDBJ whole genome shotgun (WGS) entry which is preliminary data.</text>
</comment>
<name>A0ABW5RVY7_9BACI</name>